<proteinExistence type="predicted"/>
<dbReference type="KEGG" id="vpd:VAPA_2c02130"/>
<dbReference type="PATRIC" id="fig|1246301.3.peg.5731"/>
<dbReference type="RefSeq" id="WP_021003607.1">
    <property type="nucleotide sequence ID" value="NC_022234.1"/>
</dbReference>
<protein>
    <submittedName>
        <fullName evidence="2">Uncharacterized protein</fullName>
    </submittedName>
</protein>
<evidence type="ECO:0000313" key="2">
    <source>
        <dbReference type="EMBL" id="AGU52775.1"/>
    </source>
</evidence>
<dbReference type="Proteomes" id="UP000016223">
    <property type="component" value="Chromosome 2"/>
</dbReference>
<reference evidence="2 3" key="1">
    <citation type="submission" date="2012-10" db="EMBL/GenBank/DDBJ databases">
        <title>Genome sequence of Variovorax paradoxus B4.</title>
        <authorList>
            <person name="Schuldes J."/>
            <person name="Brandt U."/>
            <person name="Hiessl S."/>
            <person name="Wuebbeler J.H."/>
            <person name="Thuermer A."/>
            <person name="Steinbuechel A."/>
            <person name="Daniel R."/>
        </authorList>
    </citation>
    <scope>NUCLEOTIDE SEQUENCE [LARGE SCALE GENOMIC DNA]</scope>
    <source>
        <strain evidence="2 3">B4</strain>
    </source>
</reference>
<dbReference type="HOGENOM" id="CLU_2921468_0_0_4"/>
<dbReference type="EMBL" id="CP003912">
    <property type="protein sequence ID" value="AGU52775.1"/>
    <property type="molecule type" value="Genomic_DNA"/>
</dbReference>
<evidence type="ECO:0000256" key="1">
    <source>
        <dbReference type="SAM" id="MobiDB-lite"/>
    </source>
</evidence>
<evidence type="ECO:0000313" key="3">
    <source>
        <dbReference type="Proteomes" id="UP000016223"/>
    </source>
</evidence>
<name>T1XKW9_VARPD</name>
<gene>
    <name evidence="2" type="ORF">VAPA_2c02130</name>
</gene>
<accession>T1XKW9</accession>
<feature type="region of interest" description="Disordered" evidence="1">
    <location>
        <begin position="34"/>
        <end position="61"/>
    </location>
</feature>
<sequence length="61" mass="5875">MQAIQQGGAKALRGQVGQAASGMAAQTVGAMVPKLPASLPSMPSLKSLATPPGGQTPGFAG</sequence>
<dbReference type="AlphaFoldDB" id="T1XKW9"/>
<organism evidence="2 3">
    <name type="scientific">Variovorax paradoxus B4</name>
    <dbReference type="NCBI Taxonomy" id="1246301"/>
    <lineage>
        <taxon>Bacteria</taxon>
        <taxon>Pseudomonadati</taxon>
        <taxon>Pseudomonadota</taxon>
        <taxon>Betaproteobacteria</taxon>
        <taxon>Burkholderiales</taxon>
        <taxon>Comamonadaceae</taxon>
        <taxon>Variovorax</taxon>
    </lineage>
</organism>